<dbReference type="EMBL" id="CM017322">
    <property type="protein sequence ID" value="KAE8008251.1"/>
    <property type="molecule type" value="Genomic_DNA"/>
</dbReference>
<sequence>MGLMCIVSHSIGRDFSIHIYHSYRRPKKQRKNLTEIKQEVPTQMPTEFNDKITGLQGSDIKLVIQKELTITDMNPSQDRLSIPRGQMGYDFLSIEEQVSPEKKEANGTHFKGMKVPLIEPGLQESSIFLKKWKLGNSSS</sequence>
<dbReference type="Proteomes" id="UP000327013">
    <property type="component" value="Chromosome 2"/>
</dbReference>
<dbReference type="InterPro" id="IPR005508">
    <property type="entry name" value="At2g31720-like"/>
</dbReference>
<protein>
    <submittedName>
        <fullName evidence="1">Uncharacterized protein</fullName>
    </submittedName>
</protein>
<dbReference type="GO" id="GO:0003677">
    <property type="term" value="F:DNA binding"/>
    <property type="evidence" value="ECO:0007669"/>
    <property type="project" value="InterPro"/>
</dbReference>
<proteinExistence type="predicted"/>
<accession>A0A5N6QM77</accession>
<dbReference type="PANTHER" id="PTHR31541:SF25">
    <property type="entry name" value="GAMMA-GLIADIN B"/>
    <property type="match status" value="1"/>
</dbReference>
<dbReference type="OrthoDB" id="1935604at2759"/>
<evidence type="ECO:0000313" key="2">
    <source>
        <dbReference type="Proteomes" id="UP000327013"/>
    </source>
</evidence>
<reference evidence="1 2" key="1">
    <citation type="submission" date="2019-06" db="EMBL/GenBank/DDBJ databases">
        <title>A chromosomal-level reference genome of Carpinus fangiana (Coryloideae, Betulaceae).</title>
        <authorList>
            <person name="Yang X."/>
            <person name="Wang Z."/>
            <person name="Zhang L."/>
            <person name="Hao G."/>
            <person name="Liu J."/>
            <person name="Yang Y."/>
        </authorList>
    </citation>
    <scope>NUCLEOTIDE SEQUENCE [LARGE SCALE GENOMIC DNA]</scope>
    <source>
        <strain evidence="1">Cfa_2016G</strain>
        <tissue evidence="1">Leaf</tissue>
    </source>
</reference>
<dbReference type="Pfam" id="PF03754">
    <property type="entry name" value="At2g31720-like"/>
    <property type="match status" value="1"/>
</dbReference>
<name>A0A5N6QM77_9ROSI</name>
<dbReference type="AlphaFoldDB" id="A0A5N6QM77"/>
<organism evidence="1 2">
    <name type="scientific">Carpinus fangiana</name>
    <dbReference type="NCBI Taxonomy" id="176857"/>
    <lineage>
        <taxon>Eukaryota</taxon>
        <taxon>Viridiplantae</taxon>
        <taxon>Streptophyta</taxon>
        <taxon>Embryophyta</taxon>
        <taxon>Tracheophyta</taxon>
        <taxon>Spermatophyta</taxon>
        <taxon>Magnoliopsida</taxon>
        <taxon>eudicotyledons</taxon>
        <taxon>Gunneridae</taxon>
        <taxon>Pentapetalae</taxon>
        <taxon>rosids</taxon>
        <taxon>fabids</taxon>
        <taxon>Fagales</taxon>
        <taxon>Betulaceae</taxon>
        <taxon>Carpinus</taxon>
    </lineage>
</organism>
<keyword evidence="2" id="KW-1185">Reference proteome</keyword>
<gene>
    <name evidence="1" type="ORF">FH972_004781</name>
</gene>
<evidence type="ECO:0000313" key="1">
    <source>
        <dbReference type="EMBL" id="KAE8008251.1"/>
    </source>
</evidence>
<dbReference type="PANTHER" id="PTHR31541">
    <property type="entry name" value="B3 DOMAIN PLANT PROTEIN-RELATED"/>
    <property type="match status" value="1"/>
</dbReference>